<dbReference type="AlphaFoldDB" id="A0A6A6UHX7"/>
<feature type="transmembrane region" description="Helical" evidence="2">
    <location>
        <begin position="353"/>
        <end position="371"/>
    </location>
</feature>
<dbReference type="OrthoDB" id="3357002at2759"/>
<evidence type="ECO:0000313" key="4">
    <source>
        <dbReference type="Proteomes" id="UP000799302"/>
    </source>
</evidence>
<keyword evidence="4" id="KW-1185">Reference proteome</keyword>
<feature type="transmembrane region" description="Helical" evidence="2">
    <location>
        <begin position="218"/>
        <end position="237"/>
    </location>
</feature>
<dbReference type="PANTHER" id="PTHR35184">
    <property type="entry name" value="YALI0C10208P"/>
    <property type="match status" value="1"/>
</dbReference>
<evidence type="ECO:0000256" key="1">
    <source>
        <dbReference type="SAM" id="MobiDB-lite"/>
    </source>
</evidence>
<dbReference type="Proteomes" id="UP000799302">
    <property type="component" value="Unassembled WGS sequence"/>
</dbReference>
<feature type="region of interest" description="Disordered" evidence="1">
    <location>
        <begin position="371"/>
        <end position="476"/>
    </location>
</feature>
<feature type="region of interest" description="Disordered" evidence="1">
    <location>
        <begin position="285"/>
        <end position="349"/>
    </location>
</feature>
<feature type="transmembrane region" description="Helical" evidence="2">
    <location>
        <begin position="63"/>
        <end position="84"/>
    </location>
</feature>
<keyword evidence="2" id="KW-0472">Membrane</keyword>
<feature type="compositionally biased region" description="Gly residues" evidence="1">
    <location>
        <begin position="325"/>
        <end position="337"/>
    </location>
</feature>
<keyword evidence="2" id="KW-1133">Transmembrane helix</keyword>
<sequence>MSLIYGGRLFQGGPYPPLEWPLGGFPNIQIDVAVMSVFLFLFLIAAFLHLFLFFANIVRGHRFIISALIFVFCLERVFALAIRIAGTLRGEDGNLYVGGVVLVFGFTPLLYIINLVFAHRIIKAQHPRHGGNIGISLVFWLTYLLILFAWACLVAGLVQPFFQLSTYWRYVDRGLRIWGFTFFAIVSLIPLPLVLLSTVIPRRHRVNKFGSGSFYAKLWILVLVVILTSLEAFYIAGVEWVTPTSRFVPIPAYMTRTWYYVMIFTLEFIIVILYAGARVDRRFHSGDQPNNNHTGGAYHPGPSYGPGGPLPPMAAGAQPPMGPTGPMGGMGGLGGLGAARANSPKRKRRFPGLGKLALAGGAGAAAGGILGRRRLSKNRDKEADMERDESPEPQAVNYPNDPLNAHPIHKEVRGFDVETIPEDTESEDSLYAAGSSIGTESKRHSGVSAQEVEIGGEHELAQAGNAHADRRQGVAL</sequence>
<evidence type="ECO:0000313" key="3">
    <source>
        <dbReference type="EMBL" id="KAF2671879.1"/>
    </source>
</evidence>
<dbReference type="EMBL" id="MU004232">
    <property type="protein sequence ID" value="KAF2671879.1"/>
    <property type="molecule type" value="Genomic_DNA"/>
</dbReference>
<feature type="transmembrane region" description="Helical" evidence="2">
    <location>
        <begin position="177"/>
        <end position="197"/>
    </location>
</feature>
<feature type="transmembrane region" description="Helical" evidence="2">
    <location>
        <begin position="137"/>
        <end position="157"/>
    </location>
</feature>
<name>A0A6A6UHX7_9PEZI</name>
<proteinExistence type="predicted"/>
<feature type="transmembrane region" description="Helical" evidence="2">
    <location>
        <begin position="32"/>
        <end position="54"/>
    </location>
</feature>
<gene>
    <name evidence="3" type="ORF">BT63DRAFT_476718</name>
</gene>
<organism evidence="3 4">
    <name type="scientific">Microthyrium microscopicum</name>
    <dbReference type="NCBI Taxonomy" id="703497"/>
    <lineage>
        <taxon>Eukaryota</taxon>
        <taxon>Fungi</taxon>
        <taxon>Dikarya</taxon>
        <taxon>Ascomycota</taxon>
        <taxon>Pezizomycotina</taxon>
        <taxon>Dothideomycetes</taxon>
        <taxon>Dothideomycetes incertae sedis</taxon>
        <taxon>Microthyriales</taxon>
        <taxon>Microthyriaceae</taxon>
        <taxon>Microthyrium</taxon>
    </lineage>
</organism>
<reference evidence="3" key="1">
    <citation type="journal article" date="2020" name="Stud. Mycol.">
        <title>101 Dothideomycetes genomes: a test case for predicting lifestyles and emergence of pathogens.</title>
        <authorList>
            <person name="Haridas S."/>
            <person name="Albert R."/>
            <person name="Binder M."/>
            <person name="Bloem J."/>
            <person name="Labutti K."/>
            <person name="Salamov A."/>
            <person name="Andreopoulos B."/>
            <person name="Baker S."/>
            <person name="Barry K."/>
            <person name="Bills G."/>
            <person name="Bluhm B."/>
            <person name="Cannon C."/>
            <person name="Castanera R."/>
            <person name="Culley D."/>
            <person name="Daum C."/>
            <person name="Ezra D."/>
            <person name="Gonzalez J."/>
            <person name="Henrissat B."/>
            <person name="Kuo A."/>
            <person name="Liang C."/>
            <person name="Lipzen A."/>
            <person name="Lutzoni F."/>
            <person name="Magnuson J."/>
            <person name="Mondo S."/>
            <person name="Nolan M."/>
            <person name="Ohm R."/>
            <person name="Pangilinan J."/>
            <person name="Park H.-J."/>
            <person name="Ramirez L."/>
            <person name="Alfaro M."/>
            <person name="Sun H."/>
            <person name="Tritt A."/>
            <person name="Yoshinaga Y."/>
            <person name="Zwiers L.-H."/>
            <person name="Turgeon B."/>
            <person name="Goodwin S."/>
            <person name="Spatafora J."/>
            <person name="Crous P."/>
            <person name="Grigoriev I."/>
        </authorList>
    </citation>
    <scope>NUCLEOTIDE SEQUENCE</scope>
    <source>
        <strain evidence="3">CBS 115976</strain>
    </source>
</reference>
<feature type="transmembrane region" description="Helical" evidence="2">
    <location>
        <begin position="96"/>
        <end position="117"/>
    </location>
</feature>
<feature type="transmembrane region" description="Helical" evidence="2">
    <location>
        <begin position="257"/>
        <end position="277"/>
    </location>
</feature>
<dbReference type="PANTHER" id="PTHR35184:SF1">
    <property type="entry name" value="INTEGRAL MEMBRANE PROTEIN"/>
    <property type="match status" value="1"/>
</dbReference>
<keyword evidence="2" id="KW-0812">Transmembrane</keyword>
<feature type="compositionally biased region" description="Basic and acidic residues" evidence="1">
    <location>
        <begin position="467"/>
        <end position="476"/>
    </location>
</feature>
<protein>
    <submittedName>
        <fullName evidence="3">Uncharacterized protein</fullName>
    </submittedName>
</protein>
<accession>A0A6A6UHX7</accession>
<feature type="compositionally biased region" description="Acidic residues" evidence="1">
    <location>
        <begin position="419"/>
        <end position="428"/>
    </location>
</feature>
<feature type="compositionally biased region" description="Basic and acidic residues" evidence="1">
    <location>
        <begin position="377"/>
        <end position="390"/>
    </location>
</feature>
<evidence type="ECO:0000256" key="2">
    <source>
        <dbReference type="SAM" id="Phobius"/>
    </source>
</evidence>